<organism evidence="1 2">
    <name type="scientific">Pseudoalteromonas caenipelagi</name>
    <dbReference type="NCBI Taxonomy" id="2726988"/>
    <lineage>
        <taxon>Bacteria</taxon>
        <taxon>Pseudomonadati</taxon>
        <taxon>Pseudomonadota</taxon>
        <taxon>Gammaproteobacteria</taxon>
        <taxon>Alteromonadales</taxon>
        <taxon>Pseudoalteromonadaceae</taxon>
        <taxon>Pseudoalteromonas</taxon>
    </lineage>
</organism>
<dbReference type="InterPro" id="IPR013046">
    <property type="entry name" value="GpV/Gp45"/>
</dbReference>
<dbReference type="Proteomes" id="UP000586305">
    <property type="component" value="Unassembled WGS sequence"/>
</dbReference>
<dbReference type="EMBL" id="JABBPG010000002">
    <property type="protein sequence ID" value="NOU49978.1"/>
    <property type="molecule type" value="Genomic_DNA"/>
</dbReference>
<accession>A0A849VAU6</accession>
<keyword evidence="2" id="KW-1185">Reference proteome</keyword>
<sequence length="204" mass="22595">MLDRLIKLAQRITDIQSRLERLLACGEVVDLDPVGHRVKLVLPGHDNVQTDWLPVISRRALGVQIYTIPKMGEQCWALFVPFSGMERGVVLGATYNDTDTPPIDNPAQTWMQFEDGTTFHYDQDQHHCELNMPAGTLVITAPHTTINGDVQVNGNTIMDGTLDTTGNIHSDAEVSDAVRAMSGDRDIYNTHDHDKSVPPPAKTQ</sequence>
<protein>
    <submittedName>
        <fullName evidence="1">Phage baseplate assembly protein V</fullName>
    </submittedName>
</protein>
<proteinExistence type="predicted"/>
<dbReference type="Gene3D" id="2.40.50.230">
    <property type="entry name" value="Gp5 N-terminal domain"/>
    <property type="match status" value="1"/>
</dbReference>
<dbReference type="NCBIfam" id="TIGR01644">
    <property type="entry name" value="phage_P2_V"/>
    <property type="match status" value="1"/>
</dbReference>
<dbReference type="Gene3D" id="6.20.150.10">
    <property type="match status" value="1"/>
</dbReference>
<dbReference type="AlphaFoldDB" id="A0A849VAU6"/>
<dbReference type="InterPro" id="IPR037026">
    <property type="entry name" value="Vgr_OB-fold_dom_sf"/>
</dbReference>
<gene>
    <name evidence="1" type="ORF">HG263_05435</name>
</gene>
<evidence type="ECO:0000313" key="2">
    <source>
        <dbReference type="Proteomes" id="UP000586305"/>
    </source>
</evidence>
<name>A0A849VAU6_9GAMM</name>
<comment type="caution">
    <text evidence="1">The sequence shown here is derived from an EMBL/GenBank/DDBJ whole genome shotgun (WGS) entry which is preliminary data.</text>
</comment>
<dbReference type="RefSeq" id="WP_171625060.1">
    <property type="nucleotide sequence ID" value="NZ_JABBPG010000002.1"/>
</dbReference>
<reference evidence="1 2" key="1">
    <citation type="submission" date="2020-04" db="EMBL/GenBank/DDBJ databases">
        <title>Pseudoalteromonas caenipelagi sp. nov., isolated from a tidal flat.</title>
        <authorList>
            <person name="Park S."/>
            <person name="Yoon J.-H."/>
        </authorList>
    </citation>
    <scope>NUCLEOTIDE SEQUENCE [LARGE SCALE GENOMIC DNA]</scope>
    <source>
        <strain evidence="1 2">JBTF-M23</strain>
    </source>
</reference>
<evidence type="ECO:0000313" key="1">
    <source>
        <dbReference type="EMBL" id="NOU49978.1"/>
    </source>
</evidence>